<dbReference type="EMBL" id="CP054840">
    <property type="protein sequence ID" value="QKV54400.1"/>
    <property type="molecule type" value="Genomic_DNA"/>
</dbReference>
<dbReference type="KEGG" id="aant:HUK68_16620"/>
<dbReference type="Proteomes" id="UP000509579">
    <property type="component" value="Chromosome"/>
</dbReference>
<organism evidence="1 2">
    <name type="scientific">Comamonas antarctica</name>
    <dbReference type="NCBI Taxonomy" id="2743470"/>
    <lineage>
        <taxon>Bacteria</taxon>
        <taxon>Pseudomonadati</taxon>
        <taxon>Pseudomonadota</taxon>
        <taxon>Betaproteobacteria</taxon>
        <taxon>Burkholderiales</taxon>
        <taxon>Comamonadaceae</taxon>
        <taxon>Comamonas</taxon>
    </lineage>
</organism>
<name>A0A6N1X960_9BURK</name>
<gene>
    <name evidence="1" type="ORF">HUK68_16620</name>
</gene>
<evidence type="ECO:0000313" key="1">
    <source>
        <dbReference type="EMBL" id="QKV54400.1"/>
    </source>
</evidence>
<evidence type="ECO:0000313" key="2">
    <source>
        <dbReference type="Proteomes" id="UP000509579"/>
    </source>
</evidence>
<keyword evidence="2" id="KW-1185">Reference proteome</keyword>
<dbReference type="RefSeq" id="WP_175505200.1">
    <property type="nucleotide sequence ID" value="NZ_CP054840.1"/>
</dbReference>
<protein>
    <submittedName>
        <fullName evidence="1">Uncharacterized protein</fullName>
    </submittedName>
</protein>
<reference evidence="1 2" key="1">
    <citation type="submission" date="2020-06" db="EMBL/GenBank/DDBJ databases">
        <title>Acidovorax antarctica sp. nov., isolated from Corinth ice sheet soil, Antarctic Fields Peninsula.</title>
        <authorList>
            <person name="Xu Q."/>
            <person name="Peng F."/>
        </authorList>
    </citation>
    <scope>NUCLEOTIDE SEQUENCE [LARGE SCALE GENOMIC DNA]</scope>
    <source>
        <strain evidence="1 2">16-35-5</strain>
    </source>
</reference>
<sequence>MEFLQAPEFVALVSAILNISQLACHFETAISPLKDGGSSLVIPLPGMWFPQKSFVPGQVWRKGLNGGGD</sequence>
<proteinExistence type="predicted"/>
<accession>A0A6N1X960</accession>
<dbReference type="AlphaFoldDB" id="A0A6N1X960"/>